<keyword evidence="3" id="KW-1185">Reference proteome</keyword>
<keyword evidence="1" id="KW-0472">Membrane</keyword>
<dbReference type="EMBL" id="FQYK01000008">
    <property type="protein sequence ID" value="SHJ10498.1"/>
    <property type="molecule type" value="Genomic_DNA"/>
</dbReference>
<reference evidence="2 3" key="1">
    <citation type="submission" date="2016-11" db="EMBL/GenBank/DDBJ databases">
        <authorList>
            <person name="Jaros S."/>
            <person name="Januszkiewicz K."/>
            <person name="Wedrychowicz H."/>
        </authorList>
    </citation>
    <scope>NUCLEOTIDE SEQUENCE [LARGE SCALE GENOMIC DNA]</scope>
    <source>
        <strain evidence="2 3">CGMCC 1.12213</strain>
    </source>
</reference>
<organism evidence="2 3">
    <name type="scientific">Algibacter luteus</name>
    <dbReference type="NCBI Taxonomy" id="1178825"/>
    <lineage>
        <taxon>Bacteria</taxon>
        <taxon>Pseudomonadati</taxon>
        <taxon>Bacteroidota</taxon>
        <taxon>Flavobacteriia</taxon>
        <taxon>Flavobacteriales</taxon>
        <taxon>Flavobacteriaceae</taxon>
        <taxon>Algibacter</taxon>
    </lineage>
</organism>
<protein>
    <submittedName>
        <fullName evidence="2">Uncharacterized protein</fullName>
    </submittedName>
</protein>
<name>A0A1M6GKP4_9FLAO</name>
<evidence type="ECO:0000313" key="3">
    <source>
        <dbReference type="Proteomes" id="UP000184396"/>
    </source>
</evidence>
<evidence type="ECO:0000313" key="2">
    <source>
        <dbReference type="EMBL" id="SHJ10498.1"/>
    </source>
</evidence>
<proteinExistence type="predicted"/>
<keyword evidence="1" id="KW-0812">Transmembrane</keyword>
<gene>
    <name evidence="2" type="ORF">SAMN05216261_2817</name>
</gene>
<keyword evidence="1" id="KW-1133">Transmembrane helix</keyword>
<dbReference type="eggNOG" id="ENOG50345EB">
    <property type="taxonomic scope" value="Bacteria"/>
</dbReference>
<feature type="transmembrane region" description="Helical" evidence="1">
    <location>
        <begin position="12"/>
        <end position="34"/>
    </location>
</feature>
<dbReference type="STRING" id="1178825.SAMN05216261_2817"/>
<dbReference type="RefSeq" id="WP_019388370.1">
    <property type="nucleotide sequence ID" value="NZ_ALIH01000012.1"/>
</dbReference>
<accession>A0A1M6GKP4</accession>
<dbReference type="AlphaFoldDB" id="A0A1M6GKP4"/>
<dbReference type="Proteomes" id="UP000184396">
    <property type="component" value="Unassembled WGS sequence"/>
</dbReference>
<feature type="transmembrane region" description="Helical" evidence="1">
    <location>
        <begin position="41"/>
        <end position="64"/>
    </location>
</feature>
<feature type="transmembrane region" description="Helical" evidence="1">
    <location>
        <begin position="76"/>
        <end position="100"/>
    </location>
</feature>
<evidence type="ECO:0000256" key="1">
    <source>
        <dbReference type="SAM" id="Phobius"/>
    </source>
</evidence>
<sequence length="106" mass="11662">MDNIDNIQLQYALASLMNGVIHLIVLVATIVLIIKKRSMATLLLFIGSLLTSLGFIGGFIYNAIAAKDGAEALLNAQVYLNFFSVFSFFLFGIGFLLLVLNNFKKK</sequence>